<dbReference type="AlphaFoldDB" id="A0A839JXU6"/>
<evidence type="ECO:0000259" key="2">
    <source>
        <dbReference type="Pfam" id="PF13349"/>
    </source>
</evidence>
<dbReference type="RefSeq" id="WP_228351863.1">
    <property type="nucleotide sequence ID" value="NZ_JACEGA010000001.1"/>
</dbReference>
<sequence length="337" mass="37570">MRQYRSIQIVCWFIIAVVFLGLAIWFFMGLGTKSGFHYGGIQILHGPYEEVGRYQVDITDIDSLDVAWEAGGIKITPYDGRDIELVEYAQRDLDEDEKVVYNVQNSTLIIQYCEDSTLFIDFIPSKKLEVFLPESLASNLKSVSLNVVSSYSIVQNLTTNSFEHVCVSGDAELTSILTQEMLLRSTSGRYTLSDITASQANVKTVSGDVKSDNMITDDLTINTTSGNIIMDTMDTKKLYFKSVSGDFSISGNMRELSGDTTSGKLNITDEIIPEGFRIKTVSGDIYLTMPEFDDFNLSHKTVSGDFESEIPVRTKDTEDGQYMIKTTTGDVTIDALY</sequence>
<comment type="caution">
    <text evidence="3">The sequence shown here is derived from an EMBL/GenBank/DDBJ whole genome shotgun (WGS) entry which is preliminary data.</text>
</comment>
<protein>
    <submittedName>
        <fullName evidence="3">DUF4097 family beta strand repeat protein</fullName>
    </submittedName>
</protein>
<dbReference type="InterPro" id="IPR025164">
    <property type="entry name" value="Toastrack_DUF4097"/>
</dbReference>
<name>A0A839JXU6_9FIRM</name>
<dbReference type="Pfam" id="PF13349">
    <property type="entry name" value="DUF4097"/>
    <property type="match status" value="1"/>
</dbReference>
<evidence type="ECO:0000256" key="1">
    <source>
        <dbReference type="SAM" id="Phobius"/>
    </source>
</evidence>
<keyword evidence="1" id="KW-0812">Transmembrane</keyword>
<organism evidence="3 4">
    <name type="scientific">Variimorphobacter saccharofermentans</name>
    <dbReference type="NCBI Taxonomy" id="2755051"/>
    <lineage>
        <taxon>Bacteria</taxon>
        <taxon>Bacillati</taxon>
        <taxon>Bacillota</taxon>
        <taxon>Clostridia</taxon>
        <taxon>Lachnospirales</taxon>
        <taxon>Lachnospiraceae</taxon>
        <taxon>Variimorphobacter</taxon>
    </lineage>
</organism>
<dbReference type="Proteomes" id="UP000574276">
    <property type="component" value="Unassembled WGS sequence"/>
</dbReference>
<keyword evidence="1" id="KW-0472">Membrane</keyword>
<keyword evidence="1" id="KW-1133">Transmembrane helix</keyword>
<evidence type="ECO:0000313" key="4">
    <source>
        <dbReference type="Proteomes" id="UP000574276"/>
    </source>
</evidence>
<gene>
    <name evidence="3" type="ORF">H0486_04500</name>
</gene>
<feature type="transmembrane region" description="Helical" evidence="1">
    <location>
        <begin position="7"/>
        <end position="28"/>
    </location>
</feature>
<accession>A0A839JXU6</accession>
<dbReference type="Gene3D" id="2.160.20.120">
    <property type="match status" value="1"/>
</dbReference>
<reference evidence="3 4" key="1">
    <citation type="submission" date="2020-07" db="EMBL/GenBank/DDBJ databases">
        <title>Characterization and genome sequencing of isolate MD1, a novel member within the family Lachnospiraceae.</title>
        <authorList>
            <person name="Rettenmaier R."/>
            <person name="Di Bello L."/>
            <person name="Zinser C."/>
            <person name="Scheitz K."/>
            <person name="Liebl W."/>
            <person name="Zverlov V."/>
        </authorList>
    </citation>
    <scope>NUCLEOTIDE SEQUENCE [LARGE SCALE GENOMIC DNA]</scope>
    <source>
        <strain evidence="3 4">MD1</strain>
    </source>
</reference>
<keyword evidence="4" id="KW-1185">Reference proteome</keyword>
<feature type="domain" description="DUF4097" evidence="2">
    <location>
        <begin position="62"/>
        <end position="333"/>
    </location>
</feature>
<evidence type="ECO:0000313" key="3">
    <source>
        <dbReference type="EMBL" id="MBB2182134.1"/>
    </source>
</evidence>
<dbReference type="EMBL" id="JACEGA010000001">
    <property type="protein sequence ID" value="MBB2182134.1"/>
    <property type="molecule type" value="Genomic_DNA"/>
</dbReference>
<proteinExistence type="predicted"/>